<dbReference type="Proteomes" id="UP000198771">
    <property type="component" value="Unassembled WGS sequence"/>
</dbReference>
<evidence type="ECO:0000256" key="4">
    <source>
        <dbReference type="HAMAP-Rule" id="MF_00636"/>
    </source>
</evidence>
<dbReference type="Pfam" id="PF22740">
    <property type="entry name" value="PapZ_C"/>
    <property type="match status" value="1"/>
</dbReference>
<dbReference type="InterPro" id="IPR005337">
    <property type="entry name" value="RapZ-like"/>
</dbReference>
<reference evidence="8 9" key="1">
    <citation type="submission" date="2016-10" db="EMBL/GenBank/DDBJ databases">
        <authorList>
            <person name="de Groot N.N."/>
        </authorList>
    </citation>
    <scope>NUCLEOTIDE SEQUENCE [LARGE SCALE GENOMIC DNA]</scope>
    <source>
        <strain evidence="8 9">ASO4-2</strain>
    </source>
</reference>
<dbReference type="STRING" id="617002.SAMN05660653_02476"/>
<feature type="compositionally biased region" description="Polar residues" evidence="5">
    <location>
        <begin position="1"/>
        <end position="11"/>
    </location>
</feature>
<feature type="domain" description="RapZ C-terminal" evidence="7">
    <location>
        <begin position="192"/>
        <end position="311"/>
    </location>
</feature>
<dbReference type="InterPro" id="IPR053930">
    <property type="entry name" value="RapZ-like_N"/>
</dbReference>
<evidence type="ECO:0000256" key="2">
    <source>
        <dbReference type="ARBA" id="ARBA00022840"/>
    </source>
</evidence>
<keyword evidence="2 4" id="KW-0067">ATP-binding</keyword>
<keyword evidence="9" id="KW-1185">Reference proteome</keyword>
<name>A0A1G6DY99_9BACT</name>
<feature type="binding site" evidence="4">
    <location>
        <begin position="86"/>
        <end position="89"/>
    </location>
    <ligand>
        <name>GTP</name>
        <dbReference type="ChEBI" id="CHEBI:37565"/>
    </ligand>
</feature>
<dbReference type="PIRSF" id="PIRSF005052">
    <property type="entry name" value="P-loopkin"/>
    <property type="match status" value="1"/>
</dbReference>
<evidence type="ECO:0000259" key="6">
    <source>
        <dbReference type="Pfam" id="PF03668"/>
    </source>
</evidence>
<dbReference type="OrthoDB" id="9784461at2"/>
<feature type="region of interest" description="Disordered" evidence="5">
    <location>
        <begin position="1"/>
        <end position="24"/>
    </location>
</feature>
<evidence type="ECO:0000256" key="3">
    <source>
        <dbReference type="ARBA" id="ARBA00023134"/>
    </source>
</evidence>
<dbReference type="SUPFAM" id="SSF52540">
    <property type="entry name" value="P-loop containing nucleoside triphosphate hydrolases"/>
    <property type="match status" value="1"/>
</dbReference>
<dbReference type="NCBIfam" id="NF003828">
    <property type="entry name" value="PRK05416.1"/>
    <property type="match status" value="1"/>
</dbReference>
<dbReference type="HAMAP" id="MF_00636">
    <property type="entry name" value="RapZ_like"/>
    <property type="match status" value="1"/>
</dbReference>
<accession>A0A1G6DY99</accession>
<sequence length="314" mass="35136">MHSTLPEQTSVQEPEQPGQPPRGIHDVSLVMITGQSGAGKSTVLNVFEDLGFFCVDGLPAGLAGQLVTLAEEMKLDRYPGVALGLDVRLPDFALQWENFVQEMDQAGISLKLVFLEARDAVLIRRYATTRRPHPLEAQGMGLDQAIFQERVMLEGLRNHADLVVDTSDFSIHDLRRVIQEKWPLEKETGEGMRIHLISFGFKYGVPLEADLVFDLRFLPNPYFDPELRPLSGLDESIARYVLQHDPGKAFIDRFEDFLRYLLPLYAAEGRYRLTLALGCTGGRHRSVAVSQALLTSLQATGFAVTIEHRHLDLG</sequence>
<dbReference type="InterPro" id="IPR027417">
    <property type="entry name" value="P-loop_NTPase"/>
</dbReference>
<gene>
    <name evidence="8" type="ORF">SAMN05660653_02476</name>
</gene>
<protein>
    <submittedName>
        <fullName evidence="8">UPF0042 nucleotide-binding protein</fullName>
    </submittedName>
</protein>
<dbReference type="GO" id="GO:0005525">
    <property type="term" value="F:GTP binding"/>
    <property type="evidence" value="ECO:0007669"/>
    <property type="project" value="UniProtKB-UniRule"/>
</dbReference>
<dbReference type="AlphaFoldDB" id="A0A1G6DY99"/>
<dbReference type="PANTHER" id="PTHR30448">
    <property type="entry name" value="RNASE ADAPTER PROTEIN RAPZ"/>
    <property type="match status" value="1"/>
</dbReference>
<organism evidence="8 9">
    <name type="scientific">Desulfonatronum thiosulfatophilum</name>
    <dbReference type="NCBI Taxonomy" id="617002"/>
    <lineage>
        <taxon>Bacteria</taxon>
        <taxon>Pseudomonadati</taxon>
        <taxon>Thermodesulfobacteriota</taxon>
        <taxon>Desulfovibrionia</taxon>
        <taxon>Desulfovibrionales</taxon>
        <taxon>Desulfonatronaceae</taxon>
        <taxon>Desulfonatronum</taxon>
    </lineage>
</organism>
<evidence type="ECO:0000256" key="5">
    <source>
        <dbReference type="SAM" id="MobiDB-lite"/>
    </source>
</evidence>
<dbReference type="RefSeq" id="WP_092122194.1">
    <property type="nucleotide sequence ID" value="NZ_FMXO01000014.1"/>
</dbReference>
<keyword evidence="3 4" id="KW-0342">GTP-binding</keyword>
<dbReference type="InterPro" id="IPR053931">
    <property type="entry name" value="RapZ_C"/>
</dbReference>
<dbReference type="GO" id="GO:0005524">
    <property type="term" value="F:ATP binding"/>
    <property type="evidence" value="ECO:0007669"/>
    <property type="project" value="UniProtKB-UniRule"/>
</dbReference>
<evidence type="ECO:0000256" key="1">
    <source>
        <dbReference type="ARBA" id="ARBA00022741"/>
    </source>
</evidence>
<dbReference type="Pfam" id="PF03668">
    <property type="entry name" value="RapZ-like_N"/>
    <property type="match status" value="1"/>
</dbReference>
<evidence type="ECO:0000259" key="7">
    <source>
        <dbReference type="Pfam" id="PF22740"/>
    </source>
</evidence>
<feature type="domain" description="RapZ-like N-terminal" evidence="6">
    <location>
        <begin position="28"/>
        <end position="181"/>
    </location>
</feature>
<dbReference type="PANTHER" id="PTHR30448:SF0">
    <property type="entry name" value="RNASE ADAPTER PROTEIN RAPZ"/>
    <property type="match status" value="1"/>
</dbReference>
<feature type="binding site" evidence="4">
    <location>
        <begin position="34"/>
        <end position="41"/>
    </location>
    <ligand>
        <name>ATP</name>
        <dbReference type="ChEBI" id="CHEBI:30616"/>
    </ligand>
</feature>
<evidence type="ECO:0000313" key="9">
    <source>
        <dbReference type="Proteomes" id="UP000198771"/>
    </source>
</evidence>
<proteinExistence type="inferred from homology"/>
<keyword evidence="1 4" id="KW-0547">Nucleotide-binding</keyword>
<dbReference type="EMBL" id="FMXO01000014">
    <property type="protein sequence ID" value="SDB50159.1"/>
    <property type="molecule type" value="Genomic_DNA"/>
</dbReference>
<evidence type="ECO:0000313" key="8">
    <source>
        <dbReference type="EMBL" id="SDB50159.1"/>
    </source>
</evidence>